<evidence type="ECO:0000256" key="8">
    <source>
        <dbReference type="PROSITE-ProRule" id="PRU01360"/>
    </source>
</evidence>
<gene>
    <name evidence="14" type="ORF">V3391_00375</name>
</gene>
<dbReference type="InterPro" id="IPR037066">
    <property type="entry name" value="Plug_dom_sf"/>
</dbReference>
<feature type="compositionally biased region" description="Basic and acidic residues" evidence="10">
    <location>
        <begin position="232"/>
        <end position="245"/>
    </location>
</feature>
<evidence type="ECO:0000256" key="6">
    <source>
        <dbReference type="ARBA" id="ARBA00023136"/>
    </source>
</evidence>
<keyword evidence="14" id="KW-0675">Receptor</keyword>
<evidence type="ECO:0000256" key="4">
    <source>
        <dbReference type="ARBA" id="ARBA00022692"/>
    </source>
</evidence>
<feature type="domain" description="TonB-dependent receptor plug" evidence="13">
    <location>
        <begin position="55"/>
        <end position="160"/>
    </location>
</feature>
<comment type="subcellular location">
    <subcellularLocation>
        <location evidence="1 8">Cell outer membrane</location>
        <topology evidence="1 8">Multi-pass membrane protein</topology>
    </subcellularLocation>
</comment>
<feature type="domain" description="TonB-dependent receptor-like beta-barrel" evidence="12">
    <location>
        <begin position="322"/>
        <end position="702"/>
    </location>
</feature>
<proteinExistence type="inferred from homology"/>
<evidence type="ECO:0000256" key="7">
    <source>
        <dbReference type="ARBA" id="ARBA00023237"/>
    </source>
</evidence>
<dbReference type="Proteomes" id="UP001358324">
    <property type="component" value="Unassembled WGS sequence"/>
</dbReference>
<dbReference type="InterPro" id="IPR039426">
    <property type="entry name" value="TonB-dep_rcpt-like"/>
</dbReference>
<feature type="chain" id="PRO_5046591460" evidence="11">
    <location>
        <begin position="31"/>
        <end position="733"/>
    </location>
</feature>
<evidence type="ECO:0000259" key="13">
    <source>
        <dbReference type="Pfam" id="PF07715"/>
    </source>
</evidence>
<comment type="similarity">
    <text evidence="8 9">Belongs to the TonB-dependent receptor family.</text>
</comment>
<dbReference type="Pfam" id="PF07715">
    <property type="entry name" value="Plug"/>
    <property type="match status" value="1"/>
</dbReference>
<dbReference type="Pfam" id="PF00593">
    <property type="entry name" value="TonB_dep_Rec_b-barrel"/>
    <property type="match status" value="1"/>
</dbReference>
<dbReference type="SUPFAM" id="SSF56935">
    <property type="entry name" value="Porins"/>
    <property type="match status" value="1"/>
</dbReference>
<evidence type="ECO:0000313" key="14">
    <source>
        <dbReference type="EMBL" id="MEF3080672.1"/>
    </source>
</evidence>
<evidence type="ECO:0000256" key="3">
    <source>
        <dbReference type="ARBA" id="ARBA00022452"/>
    </source>
</evidence>
<dbReference type="InterPro" id="IPR000531">
    <property type="entry name" value="Beta-barrel_TonB"/>
</dbReference>
<dbReference type="Gene3D" id="2.40.170.20">
    <property type="entry name" value="TonB-dependent receptor, beta-barrel domain"/>
    <property type="match status" value="1"/>
</dbReference>
<keyword evidence="7 8" id="KW-0998">Cell outer membrane</keyword>
<organism evidence="14 15">
    <name type="scientific">Luteimonas flava</name>
    <dbReference type="NCBI Taxonomy" id="3115822"/>
    <lineage>
        <taxon>Bacteria</taxon>
        <taxon>Pseudomonadati</taxon>
        <taxon>Pseudomonadota</taxon>
        <taxon>Gammaproteobacteria</taxon>
        <taxon>Lysobacterales</taxon>
        <taxon>Lysobacteraceae</taxon>
        <taxon>Luteimonas</taxon>
    </lineage>
</organism>
<dbReference type="EMBL" id="JAZHBM010000001">
    <property type="protein sequence ID" value="MEF3080672.1"/>
    <property type="molecule type" value="Genomic_DNA"/>
</dbReference>
<keyword evidence="3 8" id="KW-1134">Transmembrane beta strand</keyword>
<protein>
    <submittedName>
        <fullName evidence="14">TonB-dependent receptor</fullName>
    </submittedName>
</protein>
<keyword evidence="2 8" id="KW-0813">Transport</keyword>
<sequence>MTTSRRSAPVPTRLAIAVALLLPAAAFAQATSQTHAHPTTLDRVQVTATPLGGDAEDLAHPVEVLYGDALEDRKSGTLGDTVSSLPGVQSGSFGTGVGRPIIRGQEGPRVQVLSGGIGSMDASTVSADHAVSIEPFLADQIEVLKGPANLLYGSGAIGGAVNVVDGRIAREVPDRPISGRAELRAANGNDERSGMFRLDGVSGDNLVLHVDGLIRNTGDFDIPGFAQVPEDHDHDHDHDHEHADEENAFGTLPNSSIRTRAGAVGATYFGERGHLGVAVSTYRTNYGLPDGAHVHAEEGGHDHDHDHDHDHEEEGHDEHGSVRIDMVQNRVDLKGGLYDPLPFLSALNVRAAYNDYEHVELEGDTPATRFTNKGTEARIEAVQKTFNGWDGAFGLQIGHVDFGAVGEEAFVPPSVTDTLGLFIVQEKEFGPVKLEFGGRHERVEIDPVANESRKFSASSLSGAAIWHLSDVFDLRFGADVSERAPTNEELFAAGPHIATRSIEIGDADLDTERGQRLEIGLHAHTDRVEFKAAVYQTQFKRFTYLTDTGIAEQGFPVRLWTQGDATFRGAEAEAKFHLLESDAGDFDLRVFGDVVRAELDGSGTRTVQFAVPHGDHAHNYETDIALGGDLPRIAPSRIGADINWTLGGWRANVGAVRYQKQDRVAALEEPSPGYTLVNAGVAWRVGEADGTQWELFLDGRNLTDEEARPHTSLLRDFAPLPGRTIAGGIRVYF</sequence>
<dbReference type="PANTHER" id="PTHR30069">
    <property type="entry name" value="TONB-DEPENDENT OUTER MEMBRANE RECEPTOR"/>
    <property type="match status" value="1"/>
</dbReference>
<evidence type="ECO:0000256" key="11">
    <source>
        <dbReference type="SAM" id="SignalP"/>
    </source>
</evidence>
<evidence type="ECO:0000256" key="1">
    <source>
        <dbReference type="ARBA" id="ARBA00004571"/>
    </source>
</evidence>
<evidence type="ECO:0000259" key="12">
    <source>
        <dbReference type="Pfam" id="PF00593"/>
    </source>
</evidence>
<feature type="region of interest" description="Disordered" evidence="10">
    <location>
        <begin position="295"/>
        <end position="320"/>
    </location>
</feature>
<feature type="region of interest" description="Disordered" evidence="10">
    <location>
        <begin position="232"/>
        <end position="255"/>
    </location>
</feature>
<feature type="signal peptide" evidence="11">
    <location>
        <begin position="1"/>
        <end position="30"/>
    </location>
</feature>
<dbReference type="InterPro" id="IPR036942">
    <property type="entry name" value="Beta-barrel_TonB_sf"/>
</dbReference>
<keyword evidence="15" id="KW-1185">Reference proteome</keyword>
<accession>A0ABU7W9N1</accession>
<dbReference type="InterPro" id="IPR012910">
    <property type="entry name" value="Plug_dom"/>
</dbReference>
<evidence type="ECO:0000256" key="10">
    <source>
        <dbReference type="SAM" id="MobiDB-lite"/>
    </source>
</evidence>
<evidence type="ECO:0000313" key="15">
    <source>
        <dbReference type="Proteomes" id="UP001358324"/>
    </source>
</evidence>
<comment type="caution">
    <text evidence="14">The sequence shown here is derived from an EMBL/GenBank/DDBJ whole genome shotgun (WGS) entry which is preliminary data.</text>
</comment>
<evidence type="ECO:0000256" key="9">
    <source>
        <dbReference type="RuleBase" id="RU003357"/>
    </source>
</evidence>
<dbReference type="PROSITE" id="PS52016">
    <property type="entry name" value="TONB_DEPENDENT_REC_3"/>
    <property type="match status" value="1"/>
</dbReference>
<dbReference type="PANTHER" id="PTHR30069:SF40">
    <property type="entry name" value="TONB-DEPENDENT RECEPTOR NMB0964-RELATED"/>
    <property type="match status" value="1"/>
</dbReference>
<dbReference type="Gene3D" id="2.170.130.10">
    <property type="entry name" value="TonB-dependent receptor, plug domain"/>
    <property type="match status" value="1"/>
</dbReference>
<keyword evidence="6 8" id="KW-0472">Membrane</keyword>
<evidence type="ECO:0000256" key="2">
    <source>
        <dbReference type="ARBA" id="ARBA00022448"/>
    </source>
</evidence>
<dbReference type="RefSeq" id="WP_332076439.1">
    <property type="nucleotide sequence ID" value="NZ_JAZHBM010000001.1"/>
</dbReference>
<keyword evidence="11" id="KW-0732">Signal</keyword>
<keyword evidence="5 9" id="KW-0798">TonB box</keyword>
<name>A0ABU7W9N1_9GAMM</name>
<evidence type="ECO:0000256" key="5">
    <source>
        <dbReference type="ARBA" id="ARBA00023077"/>
    </source>
</evidence>
<keyword evidence="4 8" id="KW-0812">Transmembrane</keyword>
<reference evidence="14 15" key="1">
    <citation type="submission" date="2024-01" db="EMBL/GenBank/DDBJ databases">
        <title>Novel species of the genus Luteimonas isolated from rivers.</title>
        <authorList>
            <person name="Lu H."/>
        </authorList>
    </citation>
    <scope>NUCLEOTIDE SEQUENCE [LARGE SCALE GENOMIC DNA]</scope>
    <source>
        <strain evidence="14 15">SMYT11W</strain>
    </source>
</reference>